<protein>
    <recommendedName>
        <fullName evidence="2">PDZ domain-containing protein</fullName>
    </recommendedName>
</protein>
<dbReference type="SUPFAM" id="SSF50156">
    <property type="entry name" value="PDZ domain-like"/>
    <property type="match status" value="1"/>
</dbReference>
<dbReference type="InterPro" id="IPR036034">
    <property type="entry name" value="PDZ_sf"/>
</dbReference>
<evidence type="ECO:0000259" key="2">
    <source>
        <dbReference type="SMART" id="SM00228"/>
    </source>
</evidence>
<feature type="region of interest" description="Disordered" evidence="1">
    <location>
        <begin position="1"/>
        <end position="46"/>
    </location>
</feature>
<dbReference type="EMBL" id="CYKH01000853">
    <property type="protein sequence ID" value="CUG52290.1"/>
    <property type="molecule type" value="Genomic_DNA"/>
</dbReference>
<name>A0A0S4J1A0_BODSA</name>
<feature type="compositionally biased region" description="Polar residues" evidence="1">
    <location>
        <begin position="16"/>
        <end position="32"/>
    </location>
</feature>
<proteinExistence type="predicted"/>
<dbReference type="Proteomes" id="UP000051952">
    <property type="component" value="Unassembled WGS sequence"/>
</dbReference>
<sequence>MALSPEEVSLYHQRVSAASSRATAQPGSQSDTPWAAPSASPSVRSISPRYSAGASYAHEQTGGSALSSFPTLHQLHQNVRQRIAEQQRSASTATSQHLGYDAPYHHPASATPPPQHLLTSVTHPQHSTLEMVQEIMLSSKRSPLPTGREMPMLPPELYVVGNRSSSPPLQHQQPAAPSYSCAGCAALEGKVANLQITVDALLRHQHQLVHALAGQLKRDDDVSPAAGGGGEEKRGTAPVTVASQTEQDMPVASISSLVDTISTELDFVVSSLSSQKIFRKKKKRCVSSSRRWWRGESLWPRSPALLTRNRLSLDFVVSSLSSQKIFRAPTDDAIRNQKSEPTAPKDSALMQLLIQVGERIGQVEVDLETTVNETQKLEDRLVQRLRRVEENSVKSTDLNTHIADWFRMERNEALVLTQNLYRALGVDEEDVRRSVRPLAPQEVEAGQYRAQEMETLWRDSIVGRSLQYFHSAASKRRNQNEARGIHGYDEQSLQLTAAPAAPQQPQQLSMDDVGLLPLPARMLGLQLVDEPFAKGPRVRNVIKGSGAAVSSISVGNYIVAINRVPVRTTADAIAALAVVMPGSHVRIDSVTSRGTSDAAQIVAGSQRVYA</sequence>
<dbReference type="SMART" id="SM00228">
    <property type="entry name" value="PDZ"/>
    <property type="match status" value="1"/>
</dbReference>
<feature type="region of interest" description="Disordered" evidence="1">
    <location>
        <begin position="80"/>
        <end position="120"/>
    </location>
</feature>
<dbReference type="Gene3D" id="2.30.42.10">
    <property type="match status" value="1"/>
</dbReference>
<dbReference type="InterPro" id="IPR001478">
    <property type="entry name" value="PDZ"/>
</dbReference>
<gene>
    <name evidence="3" type="ORF">BSAL_80650</name>
</gene>
<feature type="domain" description="PDZ" evidence="2">
    <location>
        <begin position="521"/>
        <end position="595"/>
    </location>
</feature>
<organism evidence="3 4">
    <name type="scientific">Bodo saltans</name>
    <name type="common">Flagellated protozoan</name>
    <dbReference type="NCBI Taxonomy" id="75058"/>
    <lineage>
        <taxon>Eukaryota</taxon>
        <taxon>Discoba</taxon>
        <taxon>Euglenozoa</taxon>
        <taxon>Kinetoplastea</taxon>
        <taxon>Metakinetoplastina</taxon>
        <taxon>Eubodonida</taxon>
        <taxon>Bodonidae</taxon>
        <taxon>Bodo</taxon>
    </lineage>
</organism>
<keyword evidence="4" id="KW-1185">Reference proteome</keyword>
<reference evidence="4" key="1">
    <citation type="submission" date="2015-09" db="EMBL/GenBank/DDBJ databases">
        <authorList>
            <consortium name="Pathogen Informatics"/>
        </authorList>
    </citation>
    <scope>NUCLEOTIDE SEQUENCE [LARGE SCALE GENOMIC DNA]</scope>
    <source>
        <strain evidence="4">Lake Konstanz</strain>
    </source>
</reference>
<evidence type="ECO:0000313" key="4">
    <source>
        <dbReference type="Proteomes" id="UP000051952"/>
    </source>
</evidence>
<feature type="region of interest" description="Disordered" evidence="1">
    <location>
        <begin position="218"/>
        <end position="238"/>
    </location>
</feature>
<accession>A0A0S4J1A0</accession>
<dbReference type="Pfam" id="PF00595">
    <property type="entry name" value="PDZ"/>
    <property type="match status" value="1"/>
</dbReference>
<feature type="compositionally biased region" description="Polar residues" evidence="1">
    <location>
        <begin position="80"/>
        <end position="97"/>
    </location>
</feature>
<dbReference type="AlphaFoldDB" id="A0A0S4J1A0"/>
<evidence type="ECO:0000313" key="3">
    <source>
        <dbReference type="EMBL" id="CUG52290.1"/>
    </source>
</evidence>
<evidence type="ECO:0000256" key="1">
    <source>
        <dbReference type="SAM" id="MobiDB-lite"/>
    </source>
</evidence>